<evidence type="ECO:0000313" key="2">
    <source>
        <dbReference type="Proteomes" id="UP000298493"/>
    </source>
</evidence>
<gene>
    <name evidence="1" type="ORF">E6O75_ATG03102</name>
</gene>
<dbReference type="AlphaFoldDB" id="A0A4Z1PDZ6"/>
<proteinExistence type="predicted"/>
<sequence>MPKICYSGTYPSYFSPTFIWQYVSSGEQLCTGFSHPYLNVNELFAHAILTGCTETIKRAIIFLRLCVPGGAQMFRVHLGTLDLALWNPYPLSDRSANLGGRMAADRCRQGSTAESSGHLCTIESEHLFEDAQRAVVERRCITLAKSDIQSTRQLLLVATVTAAAPLDGLI</sequence>
<dbReference type="Proteomes" id="UP000298493">
    <property type="component" value="Unassembled WGS sequence"/>
</dbReference>
<accession>A0A4Z1PDZ6</accession>
<keyword evidence="2" id="KW-1185">Reference proteome</keyword>
<protein>
    <submittedName>
        <fullName evidence="1">Uncharacterized protein</fullName>
    </submittedName>
</protein>
<comment type="caution">
    <text evidence="1">The sequence shown here is derived from an EMBL/GenBank/DDBJ whole genome shotgun (WGS) entry which is preliminary data.</text>
</comment>
<name>A0A4Z1PDZ6_9PEZI</name>
<reference evidence="1 2" key="1">
    <citation type="submission" date="2019-04" db="EMBL/GenBank/DDBJ databases">
        <title>High contiguity whole genome sequence and gene annotation resource for two Venturia nashicola isolates.</title>
        <authorList>
            <person name="Prokchorchik M."/>
            <person name="Won K."/>
            <person name="Lee Y."/>
            <person name="Choi E.D."/>
            <person name="Segonzac C."/>
            <person name="Sohn K.H."/>
        </authorList>
    </citation>
    <scope>NUCLEOTIDE SEQUENCE [LARGE SCALE GENOMIC DNA]</scope>
    <source>
        <strain evidence="1 2">PRI2</strain>
    </source>
</reference>
<evidence type="ECO:0000313" key="1">
    <source>
        <dbReference type="EMBL" id="TID23466.1"/>
    </source>
</evidence>
<organism evidence="1 2">
    <name type="scientific">Venturia nashicola</name>
    <dbReference type="NCBI Taxonomy" id="86259"/>
    <lineage>
        <taxon>Eukaryota</taxon>
        <taxon>Fungi</taxon>
        <taxon>Dikarya</taxon>
        <taxon>Ascomycota</taxon>
        <taxon>Pezizomycotina</taxon>
        <taxon>Dothideomycetes</taxon>
        <taxon>Pleosporomycetidae</taxon>
        <taxon>Venturiales</taxon>
        <taxon>Venturiaceae</taxon>
        <taxon>Venturia</taxon>
    </lineage>
</organism>
<dbReference type="EMBL" id="SNSC02000006">
    <property type="protein sequence ID" value="TID23466.1"/>
    <property type="molecule type" value="Genomic_DNA"/>
</dbReference>